<comment type="caution">
    <text evidence="1">The sequence shown here is derived from an EMBL/GenBank/DDBJ whole genome shotgun (WGS) entry which is preliminary data.</text>
</comment>
<reference evidence="1" key="1">
    <citation type="submission" date="2022-12" db="EMBL/GenBank/DDBJ databases">
        <authorList>
            <person name="Petersen C."/>
        </authorList>
    </citation>
    <scope>NUCLEOTIDE SEQUENCE</scope>
    <source>
        <strain evidence="1">IBT 17660</strain>
    </source>
</reference>
<gene>
    <name evidence="1" type="ORF">N7530_003329</name>
</gene>
<dbReference type="AlphaFoldDB" id="A0A9W9WWH4"/>
<sequence>MLPDDLLTLSLYGTRSQKGPMVEGSMVEHNNLPINVNPTAAPTVHNEAEHASYRDHTTRRMVDWDTSSLIFTNLNE</sequence>
<dbReference type="EMBL" id="JAPWDO010000003">
    <property type="protein sequence ID" value="KAJ5477820.1"/>
    <property type="molecule type" value="Genomic_DNA"/>
</dbReference>
<keyword evidence="2" id="KW-1185">Reference proteome</keyword>
<evidence type="ECO:0000313" key="1">
    <source>
        <dbReference type="EMBL" id="KAJ5477820.1"/>
    </source>
</evidence>
<accession>A0A9W9WWH4</accession>
<protein>
    <submittedName>
        <fullName evidence="1">Uncharacterized protein</fullName>
    </submittedName>
</protein>
<name>A0A9W9WWH4_9EURO</name>
<reference evidence="1" key="2">
    <citation type="journal article" date="2023" name="IMA Fungus">
        <title>Comparative genomic study of the Penicillium genus elucidates a diverse pangenome and 15 lateral gene transfer events.</title>
        <authorList>
            <person name="Petersen C."/>
            <person name="Sorensen T."/>
            <person name="Nielsen M.R."/>
            <person name="Sondergaard T.E."/>
            <person name="Sorensen J.L."/>
            <person name="Fitzpatrick D.A."/>
            <person name="Frisvad J.C."/>
            <person name="Nielsen K.L."/>
        </authorList>
    </citation>
    <scope>NUCLEOTIDE SEQUENCE</scope>
    <source>
        <strain evidence="1">IBT 17660</strain>
    </source>
</reference>
<evidence type="ECO:0000313" key="2">
    <source>
        <dbReference type="Proteomes" id="UP001147760"/>
    </source>
</evidence>
<dbReference type="Proteomes" id="UP001147760">
    <property type="component" value="Unassembled WGS sequence"/>
</dbReference>
<proteinExistence type="predicted"/>
<organism evidence="1 2">
    <name type="scientific">Penicillium desertorum</name>
    <dbReference type="NCBI Taxonomy" id="1303715"/>
    <lineage>
        <taxon>Eukaryota</taxon>
        <taxon>Fungi</taxon>
        <taxon>Dikarya</taxon>
        <taxon>Ascomycota</taxon>
        <taxon>Pezizomycotina</taxon>
        <taxon>Eurotiomycetes</taxon>
        <taxon>Eurotiomycetidae</taxon>
        <taxon>Eurotiales</taxon>
        <taxon>Aspergillaceae</taxon>
        <taxon>Penicillium</taxon>
    </lineage>
</organism>